<dbReference type="InterPro" id="IPR022682">
    <property type="entry name" value="Calpain_domain_III"/>
</dbReference>
<evidence type="ECO:0000313" key="4">
    <source>
        <dbReference type="Proteomes" id="UP000695023"/>
    </source>
</evidence>
<dbReference type="InterPro" id="IPR022683">
    <property type="entry name" value="Calpain_III"/>
</dbReference>
<dbReference type="Pfam" id="PF01067">
    <property type="entry name" value="Calpain_III"/>
    <property type="match status" value="1"/>
</dbReference>
<dbReference type="GO" id="GO:0005737">
    <property type="term" value="C:cytoplasm"/>
    <property type="evidence" value="ECO:0007669"/>
    <property type="project" value="TreeGrafter"/>
</dbReference>
<dbReference type="Proteomes" id="UP000695023">
    <property type="component" value="Unplaced"/>
</dbReference>
<evidence type="ECO:0000259" key="3">
    <source>
        <dbReference type="SMART" id="SM00720"/>
    </source>
</evidence>
<dbReference type="GO" id="GO:0004198">
    <property type="term" value="F:calcium-dependent cysteine-type endopeptidase activity"/>
    <property type="evidence" value="ECO:0007669"/>
    <property type="project" value="InterPro"/>
</dbReference>
<dbReference type="InterPro" id="IPR022684">
    <property type="entry name" value="Calpain_cysteine_protease"/>
</dbReference>
<feature type="compositionally biased region" description="Polar residues" evidence="2">
    <location>
        <begin position="65"/>
        <end position="79"/>
    </location>
</feature>
<dbReference type="InterPro" id="IPR038765">
    <property type="entry name" value="Papain-like_cys_pep_sf"/>
</dbReference>
<dbReference type="GeneID" id="102205212"/>
<dbReference type="GO" id="GO:0006508">
    <property type="term" value="P:proteolysis"/>
    <property type="evidence" value="ECO:0007669"/>
    <property type="project" value="InterPro"/>
</dbReference>
<organism evidence="4 5">
    <name type="scientific">Pundamilia nyererei</name>
    <dbReference type="NCBI Taxonomy" id="303518"/>
    <lineage>
        <taxon>Eukaryota</taxon>
        <taxon>Metazoa</taxon>
        <taxon>Chordata</taxon>
        <taxon>Craniata</taxon>
        <taxon>Vertebrata</taxon>
        <taxon>Euteleostomi</taxon>
        <taxon>Actinopterygii</taxon>
        <taxon>Neopterygii</taxon>
        <taxon>Teleostei</taxon>
        <taxon>Neoteleostei</taxon>
        <taxon>Acanthomorphata</taxon>
        <taxon>Ovalentaria</taxon>
        <taxon>Cichlomorphae</taxon>
        <taxon>Cichliformes</taxon>
        <taxon>Cichlidae</taxon>
        <taxon>African cichlids</taxon>
        <taxon>Pseudocrenilabrinae</taxon>
        <taxon>Haplochromini</taxon>
        <taxon>Pundamilia</taxon>
    </lineage>
</organism>
<dbReference type="SMART" id="SM00720">
    <property type="entry name" value="calpain_III"/>
    <property type="match status" value="1"/>
</dbReference>
<dbReference type="Gene3D" id="3.90.70.10">
    <property type="entry name" value="Cysteine proteinases"/>
    <property type="match status" value="1"/>
</dbReference>
<dbReference type="AlphaFoldDB" id="A0A9Y3S465"/>
<evidence type="ECO:0000313" key="5">
    <source>
        <dbReference type="RefSeq" id="XP_005749838.1"/>
    </source>
</evidence>
<dbReference type="PANTHER" id="PTHR10183:SF405">
    <property type="entry name" value="CALPAIN-5"/>
    <property type="match status" value="1"/>
</dbReference>
<dbReference type="Pfam" id="PF00648">
    <property type="entry name" value="Peptidase_C2"/>
    <property type="match status" value="1"/>
</dbReference>
<feature type="region of interest" description="Disordered" evidence="2">
    <location>
        <begin position="56"/>
        <end position="120"/>
    </location>
</feature>
<dbReference type="PANTHER" id="PTHR10183">
    <property type="entry name" value="CALPAIN"/>
    <property type="match status" value="1"/>
</dbReference>
<dbReference type="InterPro" id="IPR036213">
    <property type="entry name" value="Calpain_III_sf"/>
</dbReference>
<proteinExistence type="inferred from homology"/>
<feature type="compositionally biased region" description="Basic and acidic residues" evidence="2">
    <location>
        <begin position="89"/>
        <end position="120"/>
    </location>
</feature>
<dbReference type="RefSeq" id="XP_005749838.1">
    <property type="nucleotide sequence ID" value="XM_005749781.1"/>
</dbReference>
<evidence type="ECO:0000256" key="1">
    <source>
        <dbReference type="ARBA" id="ARBA00007623"/>
    </source>
</evidence>
<sequence length="203" mass="23308">MGLVVRDVGEFWMDFEDFCQHFTDVVVCRLVERTLLWPRSRWREVSCYREWVLPPPTHGAPPPTVLQSNPTLTLSKSSNGPGGTKQRGNRKDDRLGESQQEGRKSGRSEPDVNKVTAEKGGGKVNGVWKVELDKRSRCGGCINHRDTFLHNPQFMFEVRAKEEEVLICLQQEDRRMWRKNGKGENLPIGFEVLKVEVNRCSRV</sequence>
<accession>A0A9Y3S465</accession>
<name>A0A9Y3S465_9CICH</name>
<keyword evidence="4" id="KW-1185">Reference proteome</keyword>
<comment type="similarity">
    <text evidence="1">Belongs to the peptidase C2 family.</text>
</comment>
<dbReference type="InterPro" id="IPR001300">
    <property type="entry name" value="Peptidase_C2_calpain_cat"/>
</dbReference>
<feature type="domain" description="Peptidase C2 calpain" evidence="3">
    <location>
        <begin position="118"/>
        <end position="202"/>
    </location>
</feature>
<gene>
    <name evidence="5" type="primary">LOC102205212</name>
</gene>
<dbReference type="SUPFAM" id="SSF54001">
    <property type="entry name" value="Cysteine proteinases"/>
    <property type="match status" value="1"/>
</dbReference>
<reference evidence="5" key="1">
    <citation type="submission" date="2025-08" db="UniProtKB">
        <authorList>
            <consortium name="RefSeq"/>
        </authorList>
    </citation>
    <scope>IDENTIFICATION</scope>
</reference>
<evidence type="ECO:0000256" key="2">
    <source>
        <dbReference type="SAM" id="MobiDB-lite"/>
    </source>
</evidence>
<protein>
    <submittedName>
        <fullName evidence="5">Calpain-5-like</fullName>
    </submittedName>
</protein>
<dbReference type="SUPFAM" id="SSF49758">
    <property type="entry name" value="Calpain large subunit, middle domain (domain III)"/>
    <property type="match status" value="1"/>
</dbReference>
<dbReference type="Gene3D" id="2.60.120.380">
    <property type="match status" value="1"/>
</dbReference>